<evidence type="ECO:0000313" key="1">
    <source>
        <dbReference type="EMBL" id="QHT61698.1"/>
    </source>
</evidence>
<dbReference type="Proteomes" id="UP000476064">
    <property type="component" value="Chromosome"/>
</dbReference>
<organism evidence="1 2">
    <name type="scientific">Paenibacillus lycopersici</name>
    <dbReference type="NCBI Taxonomy" id="2704462"/>
    <lineage>
        <taxon>Bacteria</taxon>
        <taxon>Bacillati</taxon>
        <taxon>Bacillota</taxon>
        <taxon>Bacilli</taxon>
        <taxon>Bacillales</taxon>
        <taxon>Paenibacillaceae</taxon>
        <taxon>Paenibacillus</taxon>
    </lineage>
</organism>
<proteinExistence type="predicted"/>
<evidence type="ECO:0000313" key="2">
    <source>
        <dbReference type="Proteomes" id="UP000476064"/>
    </source>
</evidence>
<dbReference type="InterPro" id="IPR056209">
    <property type="entry name" value="SU10_adaptor"/>
</dbReference>
<dbReference type="EMBL" id="CP048209">
    <property type="protein sequence ID" value="QHT61698.1"/>
    <property type="molecule type" value="Genomic_DNA"/>
</dbReference>
<keyword evidence="2" id="KW-1185">Reference proteome</keyword>
<dbReference type="Pfam" id="PF24175">
    <property type="entry name" value="SU10_adaptor"/>
    <property type="match status" value="1"/>
</dbReference>
<dbReference type="AlphaFoldDB" id="A0A6C0FX98"/>
<sequence>MFLRELKDRVMQLTGGAYRDQQHMRVLLNDAVMQMAGDAKLQAKQTVTTVPGTSRYPLPVDFKSPIALTELENPSCSYPLIDPLDGRYGFGVYGNELVISPTPGSAVTLNLYYYAYPSEMVAETDTLPIDARYAQAVASYAAAMILALPNVGGSQGLIERYFAVWDDAQRRFKVDMQKRHKQASVRKAARNW</sequence>
<name>A0A6C0FX98_9BACL</name>
<reference evidence="1 2" key="1">
    <citation type="submission" date="2020-01" db="EMBL/GenBank/DDBJ databases">
        <title>Paenibacillus sp. nov., isolated from tomato rhizosphere.</title>
        <authorList>
            <person name="Weon H.-Y."/>
            <person name="Lee S.A."/>
        </authorList>
    </citation>
    <scope>NUCLEOTIDE SEQUENCE [LARGE SCALE GENOMIC DNA]</scope>
    <source>
        <strain evidence="1 2">12200R-189</strain>
    </source>
</reference>
<accession>A0A6C0FX98</accession>
<gene>
    <name evidence="1" type="ORF">GXP70_18105</name>
</gene>
<dbReference type="RefSeq" id="WP_162358137.1">
    <property type="nucleotide sequence ID" value="NZ_CP048209.1"/>
</dbReference>
<dbReference type="KEGG" id="plyc:GXP70_18105"/>
<protein>
    <submittedName>
        <fullName evidence="1">Uncharacterized protein</fullName>
    </submittedName>
</protein>